<name>A0A4R2J035_9ACTN</name>
<keyword evidence="2" id="KW-1185">Reference proteome</keyword>
<gene>
    <name evidence="1" type="ORF">EV646_10169</name>
</gene>
<protein>
    <recommendedName>
        <fullName evidence="3">NUDIX domain-containing protein</fullName>
    </recommendedName>
</protein>
<dbReference type="SUPFAM" id="SSF55811">
    <property type="entry name" value="Nudix"/>
    <property type="match status" value="1"/>
</dbReference>
<dbReference type="Gene3D" id="3.90.79.10">
    <property type="entry name" value="Nucleoside Triphosphate Pyrophosphohydrolase"/>
    <property type="match status" value="1"/>
</dbReference>
<organism evidence="1 2">
    <name type="scientific">Kribbella antiqua</name>
    <dbReference type="NCBI Taxonomy" id="2512217"/>
    <lineage>
        <taxon>Bacteria</taxon>
        <taxon>Bacillati</taxon>
        <taxon>Actinomycetota</taxon>
        <taxon>Actinomycetes</taxon>
        <taxon>Propionibacteriales</taxon>
        <taxon>Kribbellaceae</taxon>
        <taxon>Kribbella</taxon>
    </lineage>
</organism>
<dbReference type="InterPro" id="IPR015797">
    <property type="entry name" value="NUDIX_hydrolase-like_dom_sf"/>
</dbReference>
<evidence type="ECO:0000313" key="1">
    <source>
        <dbReference type="EMBL" id="TCO51087.1"/>
    </source>
</evidence>
<proteinExistence type="predicted"/>
<dbReference type="AlphaFoldDB" id="A0A4R2J035"/>
<reference evidence="1 2" key="1">
    <citation type="journal article" date="2015" name="Stand. Genomic Sci.">
        <title>Genomic Encyclopedia of Bacterial and Archaeal Type Strains, Phase III: the genomes of soil and plant-associated and newly described type strains.</title>
        <authorList>
            <person name="Whitman W.B."/>
            <person name="Woyke T."/>
            <person name="Klenk H.P."/>
            <person name="Zhou Y."/>
            <person name="Lilburn T.G."/>
            <person name="Beck B.J."/>
            <person name="De Vos P."/>
            <person name="Vandamme P."/>
            <person name="Eisen J.A."/>
            <person name="Garrity G."/>
            <person name="Hugenholtz P."/>
            <person name="Kyrpides N.C."/>
        </authorList>
    </citation>
    <scope>NUCLEOTIDE SEQUENCE [LARGE SCALE GENOMIC DNA]</scope>
    <source>
        <strain evidence="1 2">VKM Ac-2541</strain>
    </source>
</reference>
<dbReference type="RefSeq" id="WP_132142709.1">
    <property type="nucleotide sequence ID" value="NZ_SLWR01000001.1"/>
</dbReference>
<sequence length="73" mass="8037">MHFSEYDTRLAAYAVIVDSDKILLTWFVGNDHAPACWSMPGGGVEFAQWVPLGEARSLSPRADIVDVALNTTR</sequence>
<accession>A0A4R2J035</accession>
<dbReference type="OrthoDB" id="9804442at2"/>
<evidence type="ECO:0000313" key="2">
    <source>
        <dbReference type="Proteomes" id="UP000295573"/>
    </source>
</evidence>
<comment type="caution">
    <text evidence="1">The sequence shown here is derived from an EMBL/GenBank/DDBJ whole genome shotgun (WGS) entry which is preliminary data.</text>
</comment>
<dbReference type="EMBL" id="SLWR01000001">
    <property type="protein sequence ID" value="TCO51087.1"/>
    <property type="molecule type" value="Genomic_DNA"/>
</dbReference>
<dbReference type="Proteomes" id="UP000295573">
    <property type="component" value="Unassembled WGS sequence"/>
</dbReference>
<evidence type="ECO:0008006" key="3">
    <source>
        <dbReference type="Google" id="ProtNLM"/>
    </source>
</evidence>